<protein>
    <submittedName>
        <fullName evidence="14">Uncharacterized protein AlNc14C480G11883</fullName>
    </submittedName>
</protein>
<dbReference type="InterPro" id="IPR007197">
    <property type="entry name" value="rSAM"/>
</dbReference>
<keyword evidence="7" id="KW-0808">Transferase</keyword>
<dbReference type="GO" id="GO:0008173">
    <property type="term" value="F:RNA methyltransferase activity"/>
    <property type="evidence" value="ECO:0007669"/>
    <property type="project" value="InterPro"/>
</dbReference>
<dbReference type="FunFam" id="3.20.20.70:FF:000164">
    <property type="entry name" value="23S rRNA methyltransferase"/>
    <property type="match status" value="1"/>
</dbReference>
<dbReference type="InterPro" id="IPR027492">
    <property type="entry name" value="RNA_MTrfase_RlmN"/>
</dbReference>
<dbReference type="CDD" id="cd01335">
    <property type="entry name" value="Radical_SAM"/>
    <property type="match status" value="1"/>
</dbReference>
<dbReference type="InterPro" id="IPR058240">
    <property type="entry name" value="rSAM_sf"/>
</dbReference>
<accession>F0X0E3</accession>
<dbReference type="GO" id="GO:0005737">
    <property type="term" value="C:cytoplasm"/>
    <property type="evidence" value="ECO:0007669"/>
    <property type="project" value="UniProtKB-SubCell"/>
</dbReference>
<dbReference type="PROSITE" id="PS51918">
    <property type="entry name" value="RADICAL_SAM"/>
    <property type="match status" value="1"/>
</dbReference>
<evidence type="ECO:0000256" key="6">
    <source>
        <dbReference type="ARBA" id="ARBA00022603"/>
    </source>
</evidence>
<dbReference type="GO" id="GO:0051539">
    <property type="term" value="F:4 iron, 4 sulfur cluster binding"/>
    <property type="evidence" value="ECO:0007669"/>
    <property type="project" value="UniProtKB-KW"/>
</dbReference>
<dbReference type="InterPro" id="IPR004383">
    <property type="entry name" value="rRNA_lsu_MTrfase_RlmN/Cfr"/>
</dbReference>
<evidence type="ECO:0000256" key="1">
    <source>
        <dbReference type="ARBA" id="ARBA00001966"/>
    </source>
</evidence>
<dbReference type="SFLD" id="SFLDF00275">
    <property type="entry name" value="adenosine_C2_methyltransferase"/>
    <property type="match status" value="1"/>
</dbReference>
<keyword evidence="11" id="KW-0411">Iron-sulfur</keyword>
<organism evidence="14">
    <name type="scientific">Albugo laibachii Nc14</name>
    <dbReference type="NCBI Taxonomy" id="890382"/>
    <lineage>
        <taxon>Eukaryota</taxon>
        <taxon>Sar</taxon>
        <taxon>Stramenopiles</taxon>
        <taxon>Oomycota</taxon>
        <taxon>Peronosporomycetes</taxon>
        <taxon>Albuginales</taxon>
        <taxon>Albuginaceae</taxon>
        <taxon>Albugo</taxon>
    </lineage>
</organism>
<keyword evidence="6" id="KW-0489">Methyltransferase</keyword>
<keyword evidence="8" id="KW-0949">S-adenosyl-L-methionine</keyword>
<dbReference type="PANTHER" id="PTHR30544">
    <property type="entry name" value="23S RRNA METHYLTRANSFERASE"/>
    <property type="match status" value="1"/>
</dbReference>
<keyword evidence="12" id="KW-1133">Transmembrane helix</keyword>
<name>F0X0E3_9STRA</name>
<dbReference type="Pfam" id="PF04055">
    <property type="entry name" value="Radical_SAM"/>
    <property type="match status" value="1"/>
</dbReference>
<feature type="domain" description="Radical SAM core" evidence="13">
    <location>
        <begin position="103"/>
        <end position="332"/>
    </location>
</feature>
<dbReference type="GO" id="GO:0030488">
    <property type="term" value="P:tRNA methylation"/>
    <property type="evidence" value="ECO:0007669"/>
    <property type="project" value="InterPro"/>
</dbReference>
<gene>
    <name evidence="14" type="primary">AlNc14C480G11883</name>
    <name evidence="14" type="ORF">ALNC14_133730</name>
</gene>
<dbReference type="SFLD" id="SFLDG01062">
    <property type="entry name" value="methyltransferase_(Class_A)"/>
    <property type="match status" value="1"/>
</dbReference>
<dbReference type="PANTHER" id="PTHR30544:SF8">
    <property type="entry name" value="RADICAL SAM SUPERFAMILY PROTEIN"/>
    <property type="match status" value="1"/>
</dbReference>
<dbReference type="HOGENOM" id="CLU_029101_0_2_1"/>
<evidence type="ECO:0000256" key="7">
    <source>
        <dbReference type="ARBA" id="ARBA00022679"/>
    </source>
</evidence>
<comment type="subcellular location">
    <subcellularLocation>
        <location evidence="2">Cytoplasm</location>
    </subcellularLocation>
</comment>
<keyword evidence="10" id="KW-0408">Iron</keyword>
<dbReference type="EMBL" id="FR824521">
    <property type="protein sequence ID" value="CCA27229.1"/>
    <property type="molecule type" value="Genomic_DNA"/>
</dbReference>
<keyword evidence="12" id="KW-0472">Membrane</keyword>
<evidence type="ECO:0000256" key="12">
    <source>
        <dbReference type="SAM" id="Phobius"/>
    </source>
</evidence>
<dbReference type="NCBIfam" id="TIGR00048">
    <property type="entry name" value="rRNA_mod_RlmN"/>
    <property type="match status" value="1"/>
</dbReference>
<reference evidence="14" key="2">
    <citation type="submission" date="2011-02" db="EMBL/GenBank/DDBJ databases">
        <authorList>
            <person name="MacLean D."/>
        </authorList>
    </citation>
    <scope>NUCLEOTIDE SEQUENCE</scope>
</reference>
<evidence type="ECO:0000256" key="4">
    <source>
        <dbReference type="ARBA" id="ARBA00022490"/>
    </source>
</evidence>
<keyword evidence="3" id="KW-0004">4Fe-4S</keyword>
<evidence type="ECO:0000256" key="8">
    <source>
        <dbReference type="ARBA" id="ARBA00022691"/>
    </source>
</evidence>
<dbReference type="Gene3D" id="3.20.20.70">
    <property type="entry name" value="Aldolase class I"/>
    <property type="match status" value="1"/>
</dbReference>
<dbReference type="InterPro" id="IPR013785">
    <property type="entry name" value="Aldolase_TIM"/>
</dbReference>
<comment type="cofactor">
    <cofactor evidence="1">
        <name>[4Fe-4S] cluster</name>
        <dbReference type="ChEBI" id="CHEBI:49883"/>
    </cofactor>
</comment>
<dbReference type="SUPFAM" id="SSF102114">
    <property type="entry name" value="Radical SAM enzymes"/>
    <property type="match status" value="1"/>
</dbReference>
<reference evidence="14" key="1">
    <citation type="journal article" date="2011" name="PLoS Biol.">
        <title>Gene gain and loss during evolution of obligate parasitism in the white rust pathogen of Arabidopsis thaliana.</title>
        <authorList>
            <person name="Kemen E."/>
            <person name="Gardiner A."/>
            <person name="Schultz-Larsen T."/>
            <person name="Kemen A.C."/>
            <person name="Balmuth A.L."/>
            <person name="Robert-Seilaniantz A."/>
            <person name="Bailey K."/>
            <person name="Holub E."/>
            <person name="Studholme D.J."/>
            <person name="Maclean D."/>
            <person name="Jones J.D."/>
        </authorList>
    </citation>
    <scope>NUCLEOTIDE SEQUENCE</scope>
</reference>
<keyword evidence="5" id="KW-0698">rRNA processing</keyword>
<evidence type="ECO:0000259" key="13">
    <source>
        <dbReference type="PROSITE" id="PS51918"/>
    </source>
</evidence>
<proteinExistence type="predicted"/>
<keyword evidence="4" id="KW-0963">Cytoplasm</keyword>
<evidence type="ECO:0000256" key="2">
    <source>
        <dbReference type="ARBA" id="ARBA00004496"/>
    </source>
</evidence>
<evidence type="ECO:0000256" key="5">
    <source>
        <dbReference type="ARBA" id="ARBA00022552"/>
    </source>
</evidence>
<dbReference type="GO" id="GO:0070475">
    <property type="term" value="P:rRNA base methylation"/>
    <property type="evidence" value="ECO:0007669"/>
    <property type="project" value="InterPro"/>
</dbReference>
<evidence type="ECO:0000313" key="14">
    <source>
        <dbReference type="EMBL" id="CCA27229.1"/>
    </source>
</evidence>
<keyword evidence="12" id="KW-0812">Transmembrane</keyword>
<evidence type="ECO:0000256" key="11">
    <source>
        <dbReference type="ARBA" id="ARBA00023014"/>
    </source>
</evidence>
<dbReference type="InterPro" id="IPR040072">
    <property type="entry name" value="Methyltransferase_A"/>
</dbReference>
<keyword evidence="9" id="KW-0479">Metal-binding</keyword>
<dbReference type="SFLD" id="SFLDS00029">
    <property type="entry name" value="Radical_SAM"/>
    <property type="match status" value="1"/>
</dbReference>
<dbReference type="AlphaFoldDB" id="F0X0E3"/>
<evidence type="ECO:0000256" key="3">
    <source>
        <dbReference type="ARBA" id="ARBA00022485"/>
    </source>
</evidence>
<sequence>MVRRTRTLHPQPIFDQRLLPSFLEQNKFKNIHAQAIWREFSHNINHSFHEIPNLPLRLQQSLRENFTVCTLSLSEKQISKDGTIKLLFKTQDGHGVESVIMKHKGRNMLCVSSQVGCQMGCTFCATGTMGIIADLCSGEILEQLAFANTFARIRNVVFMGMGEPLQNYDEVIAAIKAMTSVFGLAPKHVTLSTVGVIHRIQQLNRDVPLVRLALSLHAPTQELRSQIVPSSKAFPLEKLMQAIDDHLASREHRVVLIEYCMLKGINDSIETAHLLGKLLQDRSVHINLIPYNTTDVDAQFSSPSDQDIRNFQSILRQDYNLKATVRENHGMDIEGACGQLALKTTSQHATPSKNDIARDIEDLGFAGTRGNNANTRGRIPPTKKSSVVSRCEDLFFAYRQPLGIALIGASIVCFTVGASRARHK</sequence>
<feature type="transmembrane region" description="Helical" evidence="12">
    <location>
        <begin position="398"/>
        <end position="418"/>
    </location>
</feature>
<evidence type="ECO:0000256" key="10">
    <source>
        <dbReference type="ARBA" id="ARBA00023004"/>
    </source>
</evidence>
<dbReference type="GO" id="GO:0046872">
    <property type="term" value="F:metal ion binding"/>
    <property type="evidence" value="ECO:0007669"/>
    <property type="project" value="UniProtKB-KW"/>
</dbReference>
<evidence type="ECO:0000256" key="9">
    <source>
        <dbReference type="ARBA" id="ARBA00022723"/>
    </source>
</evidence>